<evidence type="ECO:0000256" key="4">
    <source>
        <dbReference type="ARBA" id="ARBA00013204"/>
    </source>
</evidence>
<organism evidence="10 11">
    <name type="scientific">Enterococcus pallens ATCC BAA-351</name>
    <dbReference type="NCBI Taxonomy" id="1158607"/>
    <lineage>
        <taxon>Bacteria</taxon>
        <taxon>Bacillati</taxon>
        <taxon>Bacillota</taxon>
        <taxon>Bacilli</taxon>
        <taxon>Lactobacillales</taxon>
        <taxon>Enterococcaceae</taxon>
        <taxon>Enterococcus</taxon>
    </lineage>
</organism>
<dbReference type="PATRIC" id="fig|1158607.3.peg.975"/>
<dbReference type="HOGENOM" id="CLU_072561_0_0_9"/>
<dbReference type="NCBIfam" id="TIGR01252">
    <property type="entry name" value="acetolac_decarb"/>
    <property type="match status" value="1"/>
</dbReference>
<dbReference type="GO" id="GO:0047605">
    <property type="term" value="F:acetolactate decarboxylase activity"/>
    <property type="evidence" value="ECO:0007669"/>
    <property type="project" value="UniProtKB-UniRule"/>
</dbReference>
<dbReference type="OrthoDB" id="8612680at2"/>
<keyword evidence="6 9" id="KW-0210">Decarboxylase</keyword>
<dbReference type="EMBL" id="AJAQ01000008">
    <property type="protein sequence ID" value="EOH96321.1"/>
    <property type="molecule type" value="Genomic_DNA"/>
</dbReference>
<evidence type="ECO:0000256" key="2">
    <source>
        <dbReference type="ARBA" id="ARBA00005170"/>
    </source>
</evidence>
<evidence type="ECO:0000256" key="1">
    <source>
        <dbReference type="ARBA" id="ARBA00001784"/>
    </source>
</evidence>
<protein>
    <recommendedName>
        <fullName evidence="5 9">Alpha-acetolactate decarboxylase</fullName>
        <ecNumber evidence="4 9">4.1.1.5</ecNumber>
    </recommendedName>
</protein>
<dbReference type="UniPathway" id="UPA00626">
    <property type="reaction ID" value="UER00678"/>
</dbReference>
<name>R2SU34_9ENTE</name>
<dbReference type="eggNOG" id="COG3527">
    <property type="taxonomic scope" value="Bacteria"/>
</dbReference>
<reference evidence="10 11" key="1">
    <citation type="submission" date="2013-02" db="EMBL/GenBank/DDBJ databases">
        <title>The Genome Sequence of Enterococcus pallens BAA-351.</title>
        <authorList>
            <consortium name="The Broad Institute Genome Sequencing Platform"/>
            <consortium name="The Broad Institute Genome Sequencing Center for Infectious Disease"/>
            <person name="Earl A.M."/>
            <person name="Gilmore M.S."/>
            <person name="Lebreton F."/>
            <person name="Walker B."/>
            <person name="Young S.K."/>
            <person name="Zeng Q."/>
            <person name="Gargeya S."/>
            <person name="Fitzgerald M."/>
            <person name="Haas B."/>
            <person name="Abouelleil A."/>
            <person name="Alvarado L."/>
            <person name="Arachchi H.M."/>
            <person name="Berlin A.M."/>
            <person name="Chapman S.B."/>
            <person name="Dewar J."/>
            <person name="Goldberg J."/>
            <person name="Griggs A."/>
            <person name="Gujja S."/>
            <person name="Hansen M."/>
            <person name="Howarth C."/>
            <person name="Imamovic A."/>
            <person name="Larimer J."/>
            <person name="McCowan C."/>
            <person name="Murphy C."/>
            <person name="Neiman D."/>
            <person name="Pearson M."/>
            <person name="Priest M."/>
            <person name="Roberts A."/>
            <person name="Saif S."/>
            <person name="Shea T."/>
            <person name="Sisk P."/>
            <person name="Sykes S."/>
            <person name="Wortman J."/>
            <person name="Nusbaum C."/>
            <person name="Birren B."/>
        </authorList>
    </citation>
    <scope>NUCLEOTIDE SEQUENCE [LARGE SCALE GENOMIC DNA]</scope>
    <source>
        <strain evidence="10 11">ATCC BAA-351</strain>
    </source>
</reference>
<dbReference type="STRING" id="160454.RV10_GL004043"/>
<keyword evidence="7 9" id="KW-0005">Acetoin biosynthesis</keyword>
<dbReference type="PANTHER" id="PTHR35524:SF1">
    <property type="entry name" value="ALPHA-ACETOLACTATE DECARBOXYLASE"/>
    <property type="match status" value="1"/>
</dbReference>
<comment type="caution">
    <text evidence="10">The sequence shown here is derived from an EMBL/GenBank/DDBJ whole genome shotgun (WGS) entry which is preliminary data.</text>
</comment>
<evidence type="ECO:0000256" key="9">
    <source>
        <dbReference type="PIRNR" id="PIRNR001332"/>
    </source>
</evidence>
<comment type="catalytic activity">
    <reaction evidence="1 9">
        <text>(2S)-2-acetolactate + H(+) = (R)-acetoin + CO2</text>
        <dbReference type="Rhea" id="RHEA:21580"/>
        <dbReference type="ChEBI" id="CHEBI:15378"/>
        <dbReference type="ChEBI" id="CHEBI:15686"/>
        <dbReference type="ChEBI" id="CHEBI:16526"/>
        <dbReference type="ChEBI" id="CHEBI:58476"/>
        <dbReference type="EC" id="4.1.1.5"/>
    </reaction>
</comment>
<dbReference type="Proteomes" id="UP000013782">
    <property type="component" value="Unassembled WGS sequence"/>
</dbReference>
<dbReference type="EC" id="4.1.1.5" evidence="4 9"/>
<dbReference type="RefSeq" id="WP_010756026.1">
    <property type="nucleotide sequence ID" value="NZ_ASWD01000007.1"/>
</dbReference>
<sequence>MSYLYQHGTLGALMSDLMDGTEKIGELGKYGDFGIGTLSGSNGEVIILDHVMYHVNEAGEVSILTGKERTPYAAVTEFKAAQKTVIEKPANAEEITNQLLSKISPNLFAAVKISGTFSAMHVRVSPKQEKPYPKFVEAARNQPEFSEEKVNGTIVGFYTPELFQGAAKAGFHLHFISKDRTFGGHVMDYTLGHGTVKWMELEEFRQHFPIHDKEFLEHKIDSEEIMKDIAEAE</sequence>
<dbReference type="Gene3D" id="3.30.1330.80">
    <property type="entry name" value="Hypothetical protein, similar to alpha- acetolactate decarboxylase, domain 2"/>
    <property type="match status" value="2"/>
</dbReference>
<dbReference type="AlphaFoldDB" id="R2SU34"/>
<evidence type="ECO:0000313" key="10">
    <source>
        <dbReference type="EMBL" id="EOH96321.1"/>
    </source>
</evidence>
<keyword evidence="11" id="KW-1185">Reference proteome</keyword>
<evidence type="ECO:0000313" key="11">
    <source>
        <dbReference type="Proteomes" id="UP000013782"/>
    </source>
</evidence>
<evidence type="ECO:0000256" key="7">
    <source>
        <dbReference type="ARBA" id="ARBA00023061"/>
    </source>
</evidence>
<dbReference type="SUPFAM" id="SSF117856">
    <property type="entry name" value="AF0104/ALDC/Ptd012-like"/>
    <property type="match status" value="1"/>
</dbReference>
<comment type="pathway">
    <text evidence="2 9">Polyol metabolism; (R,R)-butane-2,3-diol biosynthesis; (R,R)-butane-2,3-diol from pyruvate: step 2/3.</text>
</comment>
<dbReference type="InterPro" id="IPR005128">
    <property type="entry name" value="Acetolactate_a_deCO2ase"/>
</dbReference>
<keyword evidence="8 9" id="KW-0456">Lyase</keyword>
<evidence type="ECO:0000256" key="5">
    <source>
        <dbReference type="ARBA" id="ARBA00020164"/>
    </source>
</evidence>
<comment type="similarity">
    <text evidence="3 9">Belongs to the alpha-acetolactate decarboxylase family.</text>
</comment>
<dbReference type="PIRSF" id="PIRSF001332">
    <property type="entry name" value="Acetolac_decarb"/>
    <property type="match status" value="1"/>
</dbReference>
<gene>
    <name evidence="10" type="ORF">UAU_00971</name>
</gene>
<evidence type="ECO:0000256" key="3">
    <source>
        <dbReference type="ARBA" id="ARBA00007106"/>
    </source>
</evidence>
<evidence type="ECO:0000256" key="8">
    <source>
        <dbReference type="ARBA" id="ARBA00023239"/>
    </source>
</evidence>
<accession>R2SU34</accession>
<dbReference type="CDD" id="cd17299">
    <property type="entry name" value="acetolactate_decarboxylase"/>
    <property type="match status" value="1"/>
</dbReference>
<dbReference type="PANTHER" id="PTHR35524">
    <property type="entry name" value="ALPHA-ACETOLACTATE DECARBOXYLASE"/>
    <property type="match status" value="1"/>
</dbReference>
<dbReference type="GO" id="GO:0045151">
    <property type="term" value="P:acetoin biosynthetic process"/>
    <property type="evidence" value="ECO:0007669"/>
    <property type="project" value="UniProtKB-UniRule"/>
</dbReference>
<proteinExistence type="inferred from homology"/>
<evidence type="ECO:0000256" key="6">
    <source>
        <dbReference type="ARBA" id="ARBA00022793"/>
    </source>
</evidence>
<dbReference type="Pfam" id="PF03306">
    <property type="entry name" value="AAL_decarboxy"/>
    <property type="match status" value="1"/>
</dbReference>